<dbReference type="Pfam" id="PF04286">
    <property type="entry name" value="DUF445"/>
    <property type="match status" value="1"/>
</dbReference>
<dbReference type="RefSeq" id="WP_155442532.1">
    <property type="nucleotide sequence ID" value="NZ_WNLA01000041.1"/>
</dbReference>
<evidence type="ECO:0000313" key="3">
    <source>
        <dbReference type="Proteomes" id="UP000484015"/>
    </source>
</evidence>
<dbReference type="PANTHER" id="PTHR38442:SF1">
    <property type="entry name" value="INNER MEMBRANE PROTEIN"/>
    <property type="match status" value="1"/>
</dbReference>
<dbReference type="GO" id="GO:0005886">
    <property type="term" value="C:plasma membrane"/>
    <property type="evidence" value="ECO:0007669"/>
    <property type="project" value="TreeGrafter"/>
</dbReference>
<evidence type="ECO:0000313" key="2">
    <source>
        <dbReference type="EMBL" id="MTW06201.1"/>
    </source>
</evidence>
<keyword evidence="1" id="KW-1133">Transmembrane helix</keyword>
<evidence type="ECO:0000256" key="1">
    <source>
        <dbReference type="SAM" id="Phobius"/>
    </source>
</evidence>
<feature type="transmembrane region" description="Helical" evidence="1">
    <location>
        <begin position="12"/>
        <end position="31"/>
    </location>
</feature>
<dbReference type="InterPro" id="IPR007383">
    <property type="entry name" value="DUF445"/>
</dbReference>
<keyword evidence="1" id="KW-0812">Transmembrane</keyword>
<dbReference type="PANTHER" id="PTHR38442">
    <property type="entry name" value="INNER MEMBRANE PROTEIN-RELATED"/>
    <property type="match status" value="1"/>
</dbReference>
<dbReference type="Proteomes" id="UP000484015">
    <property type="component" value="Unassembled WGS sequence"/>
</dbReference>
<protein>
    <submittedName>
        <fullName evidence="2">DUF445 family protein</fullName>
    </submittedName>
</protein>
<dbReference type="AlphaFoldDB" id="A0A6L6QAJ5"/>
<comment type="caution">
    <text evidence="2">The sequence shown here is derived from an EMBL/GenBank/DDBJ whole genome shotgun (WGS) entry which is preliminary data.</text>
</comment>
<proteinExistence type="predicted"/>
<name>A0A6L6QAJ5_9BURK</name>
<gene>
    <name evidence="2" type="ORF">GM668_29405</name>
</gene>
<dbReference type="EMBL" id="WNLA01000041">
    <property type="protein sequence ID" value="MTW06201.1"/>
    <property type="molecule type" value="Genomic_DNA"/>
</dbReference>
<organism evidence="2 3">
    <name type="scientific">Pseudoduganella ginsengisoli</name>
    <dbReference type="NCBI Taxonomy" id="1462440"/>
    <lineage>
        <taxon>Bacteria</taxon>
        <taxon>Pseudomonadati</taxon>
        <taxon>Pseudomonadota</taxon>
        <taxon>Betaproteobacteria</taxon>
        <taxon>Burkholderiales</taxon>
        <taxon>Oxalobacteraceae</taxon>
        <taxon>Telluria group</taxon>
        <taxon>Pseudoduganella</taxon>
    </lineage>
</organism>
<dbReference type="OrthoDB" id="9769590at2"/>
<reference evidence="2 3" key="1">
    <citation type="submission" date="2019-11" db="EMBL/GenBank/DDBJ databases">
        <title>Type strains purchased from KCTC, JCM and DSMZ.</title>
        <authorList>
            <person name="Lu H."/>
        </authorList>
    </citation>
    <scope>NUCLEOTIDE SEQUENCE [LARGE SCALE GENOMIC DNA]</scope>
    <source>
        <strain evidence="2 3">KCTC 42409</strain>
    </source>
</reference>
<keyword evidence="3" id="KW-1185">Reference proteome</keyword>
<accession>A0A6L6QAJ5</accession>
<keyword evidence="1" id="KW-0472">Membrane</keyword>
<sequence>MDKEQELRKAKRTALMFLLAAAGIFIVTAFLPRSLAVDAIKAVAEAAMVGALADWFAVVALFKHVPIPLVSAHTNIIPNNKDRIADNLAQFVREKFLDPASLVDLIRKHDPVGMLGKWLAEPSNDRILGAYVVRVTAGMLDMAEDTRIRTFLKNAFHAMLDKVDLAHLLAGVLDMLTRDGRHQEVLDDIIEQALIHLEAPANQEVISHSIVQWLKREHAAMEKVLPTNWLGEKGADWVSEALNTLLVQVREDRSHRLRRRLDELIATFIVRLREDEAFQRRAMELKTYIRDSDAANTYIAQVWNGVRDWLRDDLASDNSELHARVAAMGRWLGEELAHNDDLRSSLNTHMEDAARAMAPDFSDFLTRHISDTVKRWDTKEMSRQIELNIGKDLQYIRINGTLVGGCIGLLLFASSQVIALLR</sequence>
<feature type="transmembrane region" description="Helical" evidence="1">
    <location>
        <begin position="401"/>
        <end position="421"/>
    </location>
</feature>